<name>A0A8T0GK42_CERPU</name>
<proteinExistence type="inferred from homology"/>
<dbReference type="InterPro" id="IPR006204">
    <property type="entry name" value="GHMP_kinase_N_dom"/>
</dbReference>
<keyword evidence="5 18" id="KW-0444">Lipid biosynthesis</keyword>
<dbReference type="GO" id="GO:0004496">
    <property type="term" value="F:mevalonate kinase activity"/>
    <property type="evidence" value="ECO:0007669"/>
    <property type="project" value="UniProtKB-EC"/>
</dbReference>
<protein>
    <recommendedName>
        <fullName evidence="3 18">Mevalonate kinase</fullName>
        <shortName evidence="18">MK</shortName>
        <ecNumber evidence="3 18">2.7.1.36</ecNumber>
    </recommendedName>
</protein>
<dbReference type="Proteomes" id="UP000822688">
    <property type="component" value="Chromosome 10"/>
</dbReference>
<comment type="caution">
    <text evidence="20">The sequence shown here is derived from an EMBL/GenBank/DDBJ whole genome shotgun (WGS) entry which is preliminary data.</text>
</comment>
<dbReference type="PANTHER" id="PTHR43290">
    <property type="entry name" value="MEVALONATE KINASE"/>
    <property type="match status" value="1"/>
</dbReference>
<dbReference type="SUPFAM" id="SSF54211">
    <property type="entry name" value="Ribosomal protein S5 domain 2-like"/>
    <property type="match status" value="1"/>
</dbReference>
<evidence type="ECO:0000256" key="1">
    <source>
        <dbReference type="ARBA" id="ARBA00004496"/>
    </source>
</evidence>
<feature type="domain" description="GHMP kinase N-terminal" evidence="19">
    <location>
        <begin position="136"/>
        <end position="223"/>
    </location>
</feature>
<evidence type="ECO:0000256" key="4">
    <source>
        <dbReference type="ARBA" id="ARBA00022490"/>
    </source>
</evidence>
<keyword evidence="7" id="KW-0479">Metal-binding</keyword>
<dbReference type="EC" id="2.7.1.36" evidence="3 18"/>
<dbReference type="GO" id="GO:0005829">
    <property type="term" value="C:cytosol"/>
    <property type="evidence" value="ECO:0007669"/>
    <property type="project" value="TreeGrafter"/>
</dbReference>
<organism evidence="20 21">
    <name type="scientific">Ceratodon purpureus</name>
    <name type="common">Fire moss</name>
    <name type="synonym">Dicranum purpureum</name>
    <dbReference type="NCBI Taxonomy" id="3225"/>
    <lineage>
        <taxon>Eukaryota</taxon>
        <taxon>Viridiplantae</taxon>
        <taxon>Streptophyta</taxon>
        <taxon>Embryophyta</taxon>
        <taxon>Bryophyta</taxon>
        <taxon>Bryophytina</taxon>
        <taxon>Bryopsida</taxon>
        <taxon>Dicranidae</taxon>
        <taxon>Pseudoditrichales</taxon>
        <taxon>Ditrichaceae</taxon>
        <taxon>Ceratodon</taxon>
    </lineage>
</organism>
<evidence type="ECO:0000256" key="16">
    <source>
        <dbReference type="ARBA" id="ARBA00023221"/>
    </source>
</evidence>
<dbReference type="Pfam" id="PF00288">
    <property type="entry name" value="GHMP_kinases_N"/>
    <property type="match status" value="1"/>
</dbReference>
<evidence type="ECO:0000256" key="7">
    <source>
        <dbReference type="ARBA" id="ARBA00022723"/>
    </source>
</evidence>
<dbReference type="InterPro" id="IPR014721">
    <property type="entry name" value="Ribsml_uS5_D2-typ_fold_subgr"/>
</dbReference>
<evidence type="ECO:0000256" key="13">
    <source>
        <dbReference type="ARBA" id="ARBA00023011"/>
    </source>
</evidence>
<comment type="pathway">
    <text evidence="17 18">Isoprenoid biosynthesis; isopentenyl diphosphate biosynthesis via mevalonate pathway; isopentenyl diphosphate from (R)-mevalonate: step 1/3.</text>
</comment>
<evidence type="ECO:0000256" key="10">
    <source>
        <dbReference type="ARBA" id="ARBA00022840"/>
    </source>
</evidence>
<keyword evidence="12 18" id="KW-0752">Steroid biosynthesis</keyword>
<dbReference type="AlphaFoldDB" id="A0A8T0GK42"/>
<keyword evidence="4 18" id="KW-0963">Cytoplasm</keyword>
<keyword evidence="11" id="KW-0460">Magnesium</keyword>
<comment type="similarity">
    <text evidence="2 18">Belongs to the GHMP kinase family. Mevalonate kinase subfamily.</text>
</comment>
<evidence type="ECO:0000256" key="2">
    <source>
        <dbReference type="ARBA" id="ARBA00006495"/>
    </source>
</evidence>
<dbReference type="InterPro" id="IPR006205">
    <property type="entry name" value="Mev_gal_kin"/>
</dbReference>
<evidence type="ECO:0000256" key="8">
    <source>
        <dbReference type="ARBA" id="ARBA00022741"/>
    </source>
</evidence>
<keyword evidence="21" id="KW-1185">Reference proteome</keyword>
<dbReference type="GO" id="GO:0046872">
    <property type="term" value="F:metal ion binding"/>
    <property type="evidence" value="ECO:0007669"/>
    <property type="project" value="UniProtKB-KW"/>
</dbReference>
<dbReference type="PANTHER" id="PTHR43290:SF2">
    <property type="entry name" value="MEVALONATE KINASE"/>
    <property type="match status" value="1"/>
</dbReference>
<dbReference type="SUPFAM" id="SSF55060">
    <property type="entry name" value="GHMP Kinase, C-terminal domain"/>
    <property type="match status" value="1"/>
</dbReference>
<dbReference type="GO" id="GO:0005524">
    <property type="term" value="F:ATP binding"/>
    <property type="evidence" value="ECO:0007669"/>
    <property type="project" value="UniProtKB-KW"/>
</dbReference>
<comment type="subcellular location">
    <subcellularLocation>
        <location evidence="1 18">Cytoplasm</location>
    </subcellularLocation>
</comment>
<evidence type="ECO:0000256" key="12">
    <source>
        <dbReference type="ARBA" id="ARBA00022955"/>
    </source>
</evidence>
<dbReference type="Gene3D" id="3.30.70.890">
    <property type="entry name" value="GHMP kinase, C-terminal domain"/>
    <property type="match status" value="1"/>
</dbReference>
<evidence type="ECO:0000256" key="14">
    <source>
        <dbReference type="ARBA" id="ARBA00023098"/>
    </source>
</evidence>
<evidence type="ECO:0000313" key="21">
    <source>
        <dbReference type="Proteomes" id="UP000822688"/>
    </source>
</evidence>
<sequence>MAMAMAMGAPREQLRVDARAPGKVILSGEHAVVHGTSAVAAALGLYTTATIRPGVDDGCVLDLPQLGVNLKWPLKVIEEIVTQGHLLDPKPAHVASYAESEWPQLGAFVEQQLGLHAVKGADAAVTAFLFLYTSILGLQPVTVRVTSELPVGAGLGSSAAYCVALSAGLLAYCGEIDLPQENGADRKTWIDVNEKKIDLVNRWAFEGERIIHGRPSGIDNTVSSFGYVVKFKQGQITRLHTQLPLRMLLTNTQVGRNTKALVAGVGERALRHPAAMGAIFKAIDEIAEEVVTILLTPSENSGGEKKKGEEIVSTEECGPHPVFKTEQEVRLQELVEMNQGLLQGIGVSHLSIESICQITASYRLQSKLTGAGGGGCVLTLLPHKLSSTSVELVKVDLEAKGFSCFEAVIGGNGVQVSCQTLS</sequence>
<evidence type="ECO:0000313" key="20">
    <source>
        <dbReference type="EMBL" id="KAG0559380.1"/>
    </source>
</evidence>
<comment type="catalytic activity">
    <reaction evidence="18">
        <text>(R)-mevalonate + ATP = (R)-5-phosphomevalonate + ADP + H(+)</text>
        <dbReference type="Rhea" id="RHEA:17065"/>
        <dbReference type="ChEBI" id="CHEBI:15378"/>
        <dbReference type="ChEBI" id="CHEBI:30616"/>
        <dbReference type="ChEBI" id="CHEBI:36464"/>
        <dbReference type="ChEBI" id="CHEBI:58146"/>
        <dbReference type="ChEBI" id="CHEBI:456216"/>
        <dbReference type="EC" id="2.7.1.36"/>
    </reaction>
</comment>
<dbReference type="EMBL" id="CM026431">
    <property type="protein sequence ID" value="KAG0559380.1"/>
    <property type="molecule type" value="Genomic_DNA"/>
</dbReference>
<keyword evidence="8 18" id="KW-0547">Nucleotide-binding</keyword>
<keyword evidence="16 18" id="KW-0753">Steroid metabolism</keyword>
<dbReference type="Gene3D" id="3.30.230.10">
    <property type="match status" value="1"/>
</dbReference>
<keyword evidence="15 18" id="KW-1207">Sterol metabolism</keyword>
<keyword evidence="6 18" id="KW-0808">Transferase</keyword>
<keyword evidence="13 18" id="KW-0756">Sterol biosynthesis</keyword>
<dbReference type="NCBIfam" id="TIGR00549">
    <property type="entry name" value="mevalon_kin"/>
    <property type="match status" value="1"/>
</dbReference>
<dbReference type="PROSITE" id="PS00627">
    <property type="entry name" value="GHMP_KINASES_ATP"/>
    <property type="match status" value="1"/>
</dbReference>
<dbReference type="GO" id="GO:0016126">
    <property type="term" value="P:sterol biosynthetic process"/>
    <property type="evidence" value="ECO:0007669"/>
    <property type="project" value="UniProtKB-KW"/>
</dbReference>
<dbReference type="InterPro" id="IPR020568">
    <property type="entry name" value="Ribosomal_Su5_D2-typ_SF"/>
</dbReference>
<evidence type="ECO:0000256" key="18">
    <source>
        <dbReference type="RuleBase" id="RU363087"/>
    </source>
</evidence>
<keyword evidence="9 18" id="KW-0418">Kinase</keyword>
<evidence type="ECO:0000256" key="3">
    <source>
        <dbReference type="ARBA" id="ARBA00012103"/>
    </source>
</evidence>
<reference evidence="20" key="1">
    <citation type="submission" date="2020-06" db="EMBL/GenBank/DDBJ databases">
        <title>WGS assembly of Ceratodon purpureus strain R40.</title>
        <authorList>
            <person name="Carey S.B."/>
            <person name="Jenkins J."/>
            <person name="Shu S."/>
            <person name="Lovell J.T."/>
            <person name="Sreedasyam A."/>
            <person name="Maumus F."/>
            <person name="Tiley G.P."/>
            <person name="Fernandez-Pozo N."/>
            <person name="Barry K."/>
            <person name="Chen C."/>
            <person name="Wang M."/>
            <person name="Lipzen A."/>
            <person name="Daum C."/>
            <person name="Saski C.A."/>
            <person name="Payton A.C."/>
            <person name="Mcbreen J.C."/>
            <person name="Conrad R.E."/>
            <person name="Kollar L.M."/>
            <person name="Olsson S."/>
            <person name="Huttunen S."/>
            <person name="Landis J.B."/>
            <person name="Wickett N.J."/>
            <person name="Johnson M.G."/>
            <person name="Rensing S.A."/>
            <person name="Grimwood J."/>
            <person name="Schmutz J."/>
            <person name="Mcdaniel S.F."/>
        </authorList>
    </citation>
    <scope>NUCLEOTIDE SEQUENCE</scope>
    <source>
        <strain evidence="20">R40</strain>
    </source>
</reference>
<evidence type="ECO:0000256" key="9">
    <source>
        <dbReference type="ARBA" id="ARBA00022777"/>
    </source>
</evidence>
<evidence type="ECO:0000256" key="17">
    <source>
        <dbReference type="ARBA" id="ARBA00029438"/>
    </source>
</evidence>
<evidence type="ECO:0000256" key="6">
    <source>
        <dbReference type="ARBA" id="ARBA00022679"/>
    </source>
</evidence>
<dbReference type="InterPro" id="IPR036554">
    <property type="entry name" value="GHMP_kinase_C_sf"/>
</dbReference>
<gene>
    <name evidence="20" type="ORF">KC19_10G100200</name>
</gene>
<evidence type="ECO:0000256" key="5">
    <source>
        <dbReference type="ARBA" id="ARBA00022516"/>
    </source>
</evidence>
<keyword evidence="10 18" id="KW-0067">ATP-binding</keyword>
<dbReference type="GO" id="GO:0019287">
    <property type="term" value="P:isopentenyl diphosphate biosynthetic process, mevalonate pathway"/>
    <property type="evidence" value="ECO:0007669"/>
    <property type="project" value="TreeGrafter"/>
</dbReference>
<dbReference type="FunFam" id="3.30.70.890:FF:000003">
    <property type="entry name" value="Mevalonate kinase"/>
    <property type="match status" value="1"/>
</dbReference>
<dbReference type="PRINTS" id="PR00959">
    <property type="entry name" value="MEVGALKINASE"/>
</dbReference>
<accession>A0A8T0GK42</accession>
<evidence type="ECO:0000256" key="11">
    <source>
        <dbReference type="ARBA" id="ARBA00022842"/>
    </source>
</evidence>
<evidence type="ECO:0000256" key="15">
    <source>
        <dbReference type="ARBA" id="ARBA00023166"/>
    </source>
</evidence>
<evidence type="ECO:0000259" key="19">
    <source>
        <dbReference type="Pfam" id="PF00288"/>
    </source>
</evidence>
<dbReference type="InterPro" id="IPR006203">
    <property type="entry name" value="GHMP_knse_ATP-bd_CS"/>
</dbReference>
<keyword evidence="14 18" id="KW-0443">Lipid metabolism</keyword>